<keyword evidence="2" id="KW-1185">Reference proteome</keyword>
<dbReference type="RefSeq" id="WP_074724431.1">
    <property type="nucleotide sequence ID" value="NZ_CBCRVS010000022.1"/>
</dbReference>
<dbReference type="AlphaFoldDB" id="A0A1H9QKJ0"/>
<protein>
    <recommendedName>
        <fullName evidence="3">DUF4304 domain-containing protein</fullName>
    </recommendedName>
</protein>
<dbReference type="Proteomes" id="UP000183658">
    <property type="component" value="Unassembled WGS sequence"/>
</dbReference>
<evidence type="ECO:0000313" key="1">
    <source>
        <dbReference type="EMBL" id="SER60948.1"/>
    </source>
</evidence>
<evidence type="ECO:0000313" key="2">
    <source>
        <dbReference type="Proteomes" id="UP000183658"/>
    </source>
</evidence>
<organism evidence="1 2">
    <name type="scientific">Flavobacterium frigoris</name>
    <dbReference type="NCBI Taxonomy" id="229204"/>
    <lineage>
        <taxon>Bacteria</taxon>
        <taxon>Pseudomonadati</taxon>
        <taxon>Bacteroidota</taxon>
        <taxon>Flavobacteriia</taxon>
        <taxon>Flavobacteriales</taxon>
        <taxon>Flavobacteriaceae</taxon>
        <taxon>Flavobacterium</taxon>
    </lineage>
</organism>
<name>A0A1H9QKJ0_FLAFI</name>
<gene>
    <name evidence="1" type="ORF">SAMN05444355_1172</name>
</gene>
<proteinExistence type="predicted"/>
<dbReference type="EMBL" id="FOFZ01000017">
    <property type="protein sequence ID" value="SER60948.1"/>
    <property type="molecule type" value="Genomic_DNA"/>
</dbReference>
<sequence length="220" mass="25813">MKISELTKHINEAVKQRLSPLGFKKDGYGFTLNENGFTKKIIFSSIDRDNSFPTSFSVWFGFLGVDRVLFRATGNEVDLKKIKHGGQVFIRQVELFEQGTYPFKDYDIYTFEQADDAVSESLNYFIDFIIPDMNKFKSVLKLEEQINLKGQFINDRFLSTKVKYGLILAKLVNNPNYEFLKNKYRELLNDWSDWDKQELEKVIDFIDTHSQEELLKIAEE</sequence>
<evidence type="ECO:0008006" key="3">
    <source>
        <dbReference type="Google" id="ProtNLM"/>
    </source>
</evidence>
<reference evidence="2" key="1">
    <citation type="submission" date="2016-10" db="EMBL/GenBank/DDBJ databases">
        <authorList>
            <person name="Varghese N."/>
            <person name="Submissions S."/>
        </authorList>
    </citation>
    <scope>NUCLEOTIDE SEQUENCE [LARGE SCALE GENOMIC DNA]</scope>
    <source>
        <strain evidence="2">DSM 15719</strain>
    </source>
</reference>
<dbReference type="OrthoDB" id="982752at2"/>
<accession>A0A1H9QKJ0</accession>